<dbReference type="Gene3D" id="1.25.40.10">
    <property type="entry name" value="Tetratricopeptide repeat domain"/>
    <property type="match status" value="1"/>
</dbReference>
<dbReference type="AlphaFoldDB" id="A0A3E1YF59"/>
<dbReference type="Proteomes" id="UP000260644">
    <property type="component" value="Unassembled WGS sequence"/>
</dbReference>
<evidence type="ECO:0000256" key="5">
    <source>
        <dbReference type="SAM" id="MobiDB-lite"/>
    </source>
</evidence>
<dbReference type="CDD" id="cd07185">
    <property type="entry name" value="OmpA_C-like"/>
    <property type="match status" value="1"/>
</dbReference>
<evidence type="ECO:0000256" key="1">
    <source>
        <dbReference type="ARBA" id="ARBA00004442"/>
    </source>
</evidence>
<dbReference type="InterPro" id="IPR011990">
    <property type="entry name" value="TPR-like_helical_dom_sf"/>
</dbReference>
<dbReference type="GO" id="GO:0009279">
    <property type="term" value="C:cell outer membrane"/>
    <property type="evidence" value="ECO:0007669"/>
    <property type="project" value="UniProtKB-SubCell"/>
</dbReference>
<evidence type="ECO:0000259" key="6">
    <source>
        <dbReference type="PROSITE" id="PS51123"/>
    </source>
</evidence>
<dbReference type="EMBL" id="QPMM01000002">
    <property type="protein sequence ID" value="RFS24947.1"/>
    <property type="molecule type" value="Genomic_DNA"/>
</dbReference>
<feature type="domain" description="OmpA-like" evidence="6">
    <location>
        <begin position="588"/>
        <end position="712"/>
    </location>
</feature>
<evidence type="ECO:0000256" key="2">
    <source>
        <dbReference type="ARBA" id="ARBA00023136"/>
    </source>
</evidence>
<evidence type="ECO:0000313" key="7">
    <source>
        <dbReference type="EMBL" id="RFS24947.1"/>
    </source>
</evidence>
<accession>A0A3E1YF59</accession>
<dbReference type="Pfam" id="PF00691">
    <property type="entry name" value="OmpA"/>
    <property type="match status" value="1"/>
</dbReference>
<comment type="subcellular location">
    <subcellularLocation>
        <location evidence="1">Cell outer membrane</location>
    </subcellularLocation>
</comment>
<dbReference type="InterPro" id="IPR050330">
    <property type="entry name" value="Bact_OuterMem_StrucFunc"/>
</dbReference>
<gene>
    <name evidence="7" type="ORF">DVR12_07085</name>
</gene>
<dbReference type="PANTHER" id="PTHR30329:SF21">
    <property type="entry name" value="LIPOPROTEIN YIAD-RELATED"/>
    <property type="match status" value="1"/>
</dbReference>
<dbReference type="InterPro" id="IPR011042">
    <property type="entry name" value="6-blade_b-propeller_TolB-like"/>
</dbReference>
<dbReference type="InterPro" id="IPR036737">
    <property type="entry name" value="OmpA-like_sf"/>
</dbReference>
<feature type="region of interest" description="Disordered" evidence="5">
    <location>
        <begin position="526"/>
        <end position="555"/>
    </location>
</feature>
<comment type="caution">
    <text evidence="7">The sequence shown here is derived from an EMBL/GenBank/DDBJ whole genome shotgun (WGS) entry which is preliminary data.</text>
</comment>
<dbReference type="Gene3D" id="3.30.1330.60">
    <property type="entry name" value="OmpA-like domain"/>
    <property type="match status" value="1"/>
</dbReference>
<keyword evidence="2 4" id="KW-0472">Membrane</keyword>
<dbReference type="PROSITE" id="PS51257">
    <property type="entry name" value="PROKAR_LIPOPROTEIN"/>
    <property type="match status" value="1"/>
</dbReference>
<dbReference type="PANTHER" id="PTHR30329">
    <property type="entry name" value="STATOR ELEMENT OF FLAGELLAR MOTOR COMPLEX"/>
    <property type="match status" value="1"/>
</dbReference>
<dbReference type="InterPro" id="IPR011659">
    <property type="entry name" value="WD40"/>
</dbReference>
<name>A0A3E1YF59_9BACT</name>
<organism evidence="7 8">
    <name type="scientific">Chitinophaga silvatica</name>
    <dbReference type="NCBI Taxonomy" id="2282649"/>
    <lineage>
        <taxon>Bacteria</taxon>
        <taxon>Pseudomonadati</taxon>
        <taxon>Bacteroidota</taxon>
        <taxon>Chitinophagia</taxon>
        <taxon>Chitinophagales</taxon>
        <taxon>Chitinophagaceae</taxon>
        <taxon>Chitinophaga</taxon>
    </lineage>
</organism>
<dbReference type="SUPFAM" id="SSF103088">
    <property type="entry name" value="OmpA-like"/>
    <property type="match status" value="1"/>
</dbReference>
<feature type="compositionally biased region" description="Low complexity" evidence="5">
    <location>
        <begin position="534"/>
        <end position="555"/>
    </location>
</feature>
<dbReference type="OrthoDB" id="1488841at2"/>
<protein>
    <recommendedName>
        <fullName evidence="6">OmpA-like domain-containing protein</fullName>
    </recommendedName>
</protein>
<sequence length="712" mass="80986">MRKFSSFNFILFLSFILLFVSCSFVKDNLQSGGMAKVKRAERLYKRQEYDKAISLCNSVINNGGSEEVLRGAKLQLARVYFETRQFEKTISLYDELLYKPEKDILVTDVTNYIDLLKRTGRVNKAQEISATYADNYKNNARFANQQQSLENYYSFFNRDSSKSVRVDSLRLNLTGYQYGLALYKDNLVFLSNDIKKKEQQSFYTNSKLYQISEDGVEPFNNSLKGVLQVGPASFFDNGQRVIYTSNRFADVKNDKNSYINYNNGTQLLAAYYQQDRDAWTKPVPVKLGKNMEGYSFLHPSVVPSGKRLYFASDMPGGYGGTDIYYSDWDKEEKKWKAPVNLGPTVNTNGNELYPFIIGEKLFFSSNGLRGFGGLDIFVINIKELGKEPEHLPFPVNTQFDDLNPVLDEKKLLLYFTSDRSGVHDNDHIYVLNLKKNPLKQLDLGKPGKDDDKVPYTMNEVDNRQMQTLVGTKQYDGIPVNKPVTEAAPKAPAVAVVPAPAERTVVDYSNDIKDSNPEMIQWQGSNTNTTAMPVTSSNSTTTNTTTNTTASQTSQSAYSSPELVSWRDENTIVANGIRYMMNQDSAIKSVDQLWRVPGVIYYDLNSFVPQDQEWRKIDSIFRLWKVNPGKIIVVNGHTDVIGTERYNLSLSKNRAVYIQECLRSRGVDAGKIRINYFGSTKPVFVASQYSLESNREIFIRLQGVNRRCEINIQ</sequence>
<keyword evidence="3" id="KW-0998">Cell outer membrane</keyword>
<evidence type="ECO:0000256" key="4">
    <source>
        <dbReference type="PROSITE-ProRule" id="PRU00473"/>
    </source>
</evidence>
<dbReference type="PRINTS" id="PR01021">
    <property type="entry name" value="OMPADOMAIN"/>
</dbReference>
<dbReference type="Gene3D" id="2.120.10.30">
    <property type="entry name" value="TolB, C-terminal domain"/>
    <property type="match status" value="1"/>
</dbReference>
<dbReference type="InterPro" id="IPR006664">
    <property type="entry name" value="OMP_bac"/>
</dbReference>
<dbReference type="InterPro" id="IPR006665">
    <property type="entry name" value="OmpA-like"/>
</dbReference>
<dbReference type="SUPFAM" id="SSF48452">
    <property type="entry name" value="TPR-like"/>
    <property type="match status" value="1"/>
</dbReference>
<dbReference type="PROSITE" id="PS51123">
    <property type="entry name" value="OMPA_2"/>
    <property type="match status" value="1"/>
</dbReference>
<proteinExistence type="predicted"/>
<dbReference type="SUPFAM" id="SSF82171">
    <property type="entry name" value="DPP6 N-terminal domain-like"/>
    <property type="match status" value="1"/>
</dbReference>
<evidence type="ECO:0000313" key="8">
    <source>
        <dbReference type="Proteomes" id="UP000260644"/>
    </source>
</evidence>
<keyword evidence="8" id="KW-1185">Reference proteome</keyword>
<evidence type="ECO:0000256" key="3">
    <source>
        <dbReference type="ARBA" id="ARBA00023237"/>
    </source>
</evidence>
<dbReference type="RefSeq" id="WP_116974942.1">
    <property type="nucleotide sequence ID" value="NZ_QPMM01000002.1"/>
</dbReference>
<dbReference type="Pfam" id="PF07676">
    <property type="entry name" value="PD40"/>
    <property type="match status" value="1"/>
</dbReference>
<reference evidence="7 8" key="1">
    <citation type="submission" date="2018-07" db="EMBL/GenBank/DDBJ databases">
        <title>Chitinophaga K2CV101002-2 sp. nov., isolated from a monsoon evergreen broad-leaved forest soil.</title>
        <authorList>
            <person name="Lv Y."/>
        </authorList>
    </citation>
    <scope>NUCLEOTIDE SEQUENCE [LARGE SCALE GENOMIC DNA]</scope>
    <source>
        <strain evidence="7 8">GDMCC 1.1288</strain>
    </source>
</reference>